<evidence type="ECO:0000256" key="1">
    <source>
        <dbReference type="ARBA" id="ARBA00000085"/>
    </source>
</evidence>
<keyword evidence="7" id="KW-0067">ATP-binding</keyword>
<dbReference type="KEGG" id="dtm:BJL86_0271"/>
<dbReference type="AlphaFoldDB" id="A0A173LK34"/>
<proteinExistence type="predicted"/>
<dbReference type="InterPro" id="IPR050482">
    <property type="entry name" value="Sensor_HK_TwoCompSys"/>
</dbReference>
<keyword evidence="3" id="KW-0597">Phosphoprotein</keyword>
<evidence type="ECO:0000256" key="4">
    <source>
        <dbReference type="ARBA" id="ARBA00022679"/>
    </source>
</evidence>
<dbReference type="Pfam" id="PF07730">
    <property type="entry name" value="HisKA_3"/>
    <property type="match status" value="1"/>
</dbReference>
<evidence type="ECO:0000256" key="9">
    <source>
        <dbReference type="SAM" id="Phobius"/>
    </source>
</evidence>
<keyword evidence="6 11" id="KW-0418">Kinase</keyword>
<keyword evidence="9" id="KW-1133">Transmembrane helix</keyword>
<dbReference type="InterPro" id="IPR011712">
    <property type="entry name" value="Sig_transdc_His_kin_sub3_dim/P"/>
</dbReference>
<evidence type="ECO:0000256" key="3">
    <source>
        <dbReference type="ARBA" id="ARBA00022553"/>
    </source>
</evidence>
<keyword evidence="4" id="KW-0808">Transferase</keyword>
<dbReference type="SMART" id="SM00387">
    <property type="entry name" value="HATPase_c"/>
    <property type="match status" value="1"/>
</dbReference>
<dbReference type="Proteomes" id="UP000186104">
    <property type="component" value="Chromosome"/>
</dbReference>
<evidence type="ECO:0000313" key="11">
    <source>
        <dbReference type="EMBL" id="ANI91082.1"/>
    </source>
</evidence>
<dbReference type="EMBL" id="CP015961">
    <property type="protein sequence ID" value="ANI91082.1"/>
    <property type="molecule type" value="Genomic_DNA"/>
</dbReference>
<dbReference type="SUPFAM" id="SSF55874">
    <property type="entry name" value="ATPase domain of HSP90 chaperone/DNA topoisomerase II/histidine kinase"/>
    <property type="match status" value="1"/>
</dbReference>
<feature type="transmembrane region" description="Helical" evidence="9">
    <location>
        <begin position="62"/>
        <end position="83"/>
    </location>
</feature>
<evidence type="ECO:0000256" key="7">
    <source>
        <dbReference type="ARBA" id="ARBA00022840"/>
    </source>
</evidence>
<dbReference type="Pfam" id="PF02518">
    <property type="entry name" value="HATPase_c"/>
    <property type="match status" value="1"/>
</dbReference>
<accession>A0A173LK34</accession>
<feature type="transmembrane region" description="Helical" evidence="9">
    <location>
        <begin position="179"/>
        <end position="206"/>
    </location>
</feature>
<dbReference type="GO" id="GO:0016020">
    <property type="term" value="C:membrane"/>
    <property type="evidence" value="ECO:0007669"/>
    <property type="project" value="InterPro"/>
</dbReference>
<dbReference type="InterPro" id="IPR005467">
    <property type="entry name" value="His_kinase_dom"/>
</dbReference>
<evidence type="ECO:0000313" key="12">
    <source>
        <dbReference type="Proteomes" id="UP000186104"/>
    </source>
</evidence>
<dbReference type="InterPro" id="IPR036890">
    <property type="entry name" value="HATPase_C_sf"/>
</dbReference>
<protein>
    <recommendedName>
        <fullName evidence="2">histidine kinase</fullName>
        <ecNumber evidence="2">2.7.13.3</ecNumber>
    </recommendedName>
</protein>
<reference evidence="11 12" key="1">
    <citation type="submission" date="2016-06" db="EMBL/GenBank/DDBJ databases">
        <title>Complete genome sequence of a saline-alkali tolerant type strain Dietzia timorensis ID05-A0528T.</title>
        <authorList>
            <person name="Wu X."/>
        </authorList>
    </citation>
    <scope>NUCLEOTIDE SEQUENCE [LARGE SCALE GENOMIC DNA]</scope>
    <source>
        <strain evidence="11 12">ID05-A0528</strain>
    </source>
</reference>
<organism evidence="11 12">
    <name type="scientific">Dietzia timorensis</name>
    <dbReference type="NCBI Taxonomy" id="499555"/>
    <lineage>
        <taxon>Bacteria</taxon>
        <taxon>Bacillati</taxon>
        <taxon>Actinomycetota</taxon>
        <taxon>Actinomycetes</taxon>
        <taxon>Mycobacteriales</taxon>
        <taxon>Dietziaceae</taxon>
        <taxon>Dietzia</taxon>
    </lineage>
</organism>
<dbReference type="CDD" id="cd16917">
    <property type="entry name" value="HATPase_UhpB-NarQ-NarX-like"/>
    <property type="match status" value="1"/>
</dbReference>
<dbReference type="PANTHER" id="PTHR24421:SF10">
    <property type="entry name" value="NITRATE_NITRITE SENSOR PROTEIN NARQ"/>
    <property type="match status" value="1"/>
</dbReference>
<dbReference type="GO" id="GO:0000155">
    <property type="term" value="F:phosphorelay sensor kinase activity"/>
    <property type="evidence" value="ECO:0007669"/>
    <property type="project" value="InterPro"/>
</dbReference>
<evidence type="ECO:0000256" key="5">
    <source>
        <dbReference type="ARBA" id="ARBA00022741"/>
    </source>
</evidence>
<dbReference type="Gene3D" id="3.30.565.10">
    <property type="entry name" value="Histidine kinase-like ATPase, C-terminal domain"/>
    <property type="match status" value="1"/>
</dbReference>
<dbReference type="GO" id="GO:0005524">
    <property type="term" value="F:ATP binding"/>
    <property type="evidence" value="ECO:0007669"/>
    <property type="project" value="UniProtKB-KW"/>
</dbReference>
<evidence type="ECO:0000256" key="6">
    <source>
        <dbReference type="ARBA" id="ARBA00022777"/>
    </source>
</evidence>
<keyword evidence="5" id="KW-0547">Nucleotide-binding</keyword>
<dbReference type="InterPro" id="IPR003594">
    <property type="entry name" value="HATPase_dom"/>
</dbReference>
<dbReference type="GO" id="GO:0046983">
    <property type="term" value="F:protein dimerization activity"/>
    <property type="evidence" value="ECO:0007669"/>
    <property type="project" value="InterPro"/>
</dbReference>
<dbReference type="Gene3D" id="1.20.5.1930">
    <property type="match status" value="1"/>
</dbReference>
<keyword evidence="12" id="KW-1185">Reference proteome</keyword>
<dbReference type="STRING" id="499555.BJL86_0271"/>
<evidence type="ECO:0000256" key="2">
    <source>
        <dbReference type="ARBA" id="ARBA00012438"/>
    </source>
</evidence>
<evidence type="ECO:0000259" key="10">
    <source>
        <dbReference type="PROSITE" id="PS50109"/>
    </source>
</evidence>
<gene>
    <name evidence="11" type="ORF">BJL86_0271</name>
</gene>
<keyword evidence="8" id="KW-0902">Two-component regulatory system</keyword>
<dbReference type="PANTHER" id="PTHR24421">
    <property type="entry name" value="NITRATE/NITRITE SENSOR PROTEIN NARX-RELATED"/>
    <property type="match status" value="1"/>
</dbReference>
<dbReference type="PROSITE" id="PS50109">
    <property type="entry name" value="HIS_KIN"/>
    <property type="match status" value="1"/>
</dbReference>
<evidence type="ECO:0000256" key="8">
    <source>
        <dbReference type="ARBA" id="ARBA00023012"/>
    </source>
</evidence>
<dbReference type="EC" id="2.7.13.3" evidence="2"/>
<keyword evidence="9" id="KW-0472">Membrane</keyword>
<keyword evidence="9" id="KW-0812">Transmembrane</keyword>
<comment type="catalytic activity">
    <reaction evidence="1">
        <text>ATP + protein L-histidine = ADP + protein N-phospho-L-histidine.</text>
        <dbReference type="EC" id="2.7.13.3"/>
    </reaction>
</comment>
<name>A0A173LK34_9ACTN</name>
<sequence>MSYVRDMARSSVPRWSQLYCVGLPEPLSSVPMDRPPEHRARWPRGFRHNPLRFILAAATWRAMAWTFVLAVIALPLLIASIVLLPWLPLVARIADELGATGARWMGVPIRRRRAGRWFDWQKFVHLACQLVLSLLAFVIEAIGATAVVSLLVIPVISLFRSDLEFTLGWWTTSWFPGVLAAGWGFAIVFLFALAYLSWLIAGAAVYSTSATNAPTREDLLRLEESRAVLIDAFTGERSRIERELHDGVQQYLSALQLNIATAELKAADAPELAEPLEQAKLNARSALEALRQVIRGIYPQVLADRGLVEALGELLAHSGVDGELHTDIEPGSGTAISATPALLLYHCAAEGLTNAVRHGGAERVDIAVRFSRSTVGIRVDDDGAGLSEASLDANSGTGVAGLRERASALGGNAALEWSSRLGGARLRLELPASRELRGEAGTTYSGSGTAVDVHRLEEAE</sequence>
<feature type="transmembrane region" description="Helical" evidence="9">
    <location>
        <begin position="130"/>
        <end position="159"/>
    </location>
</feature>
<feature type="domain" description="Histidine kinase" evidence="10">
    <location>
        <begin position="344"/>
        <end position="434"/>
    </location>
</feature>